<dbReference type="AlphaFoldDB" id="A0AAW1QKY2"/>
<dbReference type="InterPro" id="IPR036259">
    <property type="entry name" value="MFS_trans_sf"/>
</dbReference>
<organism evidence="7 8">
    <name type="scientific">Elliptochloris bilobata</name>
    <dbReference type="NCBI Taxonomy" id="381761"/>
    <lineage>
        <taxon>Eukaryota</taxon>
        <taxon>Viridiplantae</taxon>
        <taxon>Chlorophyta</taxon>
        <taxon>core chlorophytes</taxon>
        <taxon>Trebouxiophyceae</taxon>
        <taxon>Trebouxiophyceae incertae sedis</taxon>
        <taxon>Elliptochloris clade</taxon>
        <taxon>Elliptochloris</taxon>
    </lineage>
</organism>
<evidence type="ECO:0000313" key="8">
    <source>
        <dbReference type="Proteomes" id="UP001445335"/>
    </source>
</evidence>
<dbReference type="Pfam" id="PF00083">
    <property type="entry name" value="Sugar_tr"/>
    <property type="match status" value="2"/>
</dbReference>
<feature type="domain" description="Major facilitator superfamily (MFS) profile" evidence="6">
    <location>
        <begin position="66"/>
        <end position="490"/>
    </location>
</feature>
<dbReference type="Gene3D" id="1.20.1250.20">
    <property type="entry name" value="MFS general substrate transporter like domains"/>
    <property type="match status" value="1"/>
</dbReference>
<dbReference type="PROSITE" id="PS50850">
    <property type="entry name" value="MFS"/>
    <property type="match status" value="1"/>
</dbReference>
<keyword evidence="2 5" id="KW-0812">Transmembrane</keyword>
<evidence type="ECO:0000256" key="5">
    <source>
        <dbReference type="SAM" id="Phobius"/>
    </source>
</evidence>
<dbReference type="PANTHER" id="PTHR24064">
    <property type="entry name" value="SOLUTE CARRIER FAMILY 22 MEMBER"/>
    <property type="match status" value="1"/>
</dbReference>
<feature type="transmembrane region" description="Helical" evidence="5">
    <location>
        <begin position="115"/>
        <end position="133"/>
    </location>
</feature>
<evidence type="ECO:0000259" key="6">
    <source>
        <dbReference type="PROSITE" id="PS50850"/>
    </source>
</evidence>
<feature type="transmembrane region" description="Helical" evidence="5">
    <location>
        <begin position="439"/>
        <end position="462"/>
    </location>
</feature>
<dbReference type="InterPro" id="IPR020846">
    <property type="entry name" value="MFS_dom"/>
</dbReference>
<feature type="transmembrane region" description="Helical" evidence="5">
    <location>
        <begin position="256"/>
        <end position="274"/>
    </location>
</feature>
<dbReference type="EMBL" id="JALJOU010000095">
    <property type="protein sequence ID" value="KAK9821908.1"/>
    <property type="molecule type" value="Genomic_DNA"/>
</dbReference>
<accession>A0AAW1QKY2</accession>
<feature type="transmembrane region" description="Helical" evidence="5">
    <location>
        <begin position="140"/>
        <end position="158"/>
    </location>
</feature>
<name>A0AAW1QKY2_9CHLO</name>
<evidence type="ECO:0000256" key="3">
    <source>
        <dbReference type="ARBA" id="ARBA00022989"/>
    </source>
</evidence>
<feature type="transmembrane region" description="Helical" evidence="5">
    <location>
        <begin position="60"/>
        <end position="82"/>
    </location>
</feature>
<evidence type="ECO:0000256" key="2">
    <source>
        <dbReference type="ARBA" id="ARBA00022692"/>
    </source>
</evidence>
<dbReference type="PROSITE" id="PS00216">
    <property type="entry name" value="SUGAR_TRANSPORT_1"/>
    <property type="match status" value="1"/>
</dbReference>
<dbReference type="InterPro" id="IPR005828">
    <property type="entry name" value="MFS_sugar_transport-like"/>
</dbReference>
<feature type="transmembrane region" description="Helical" evidence="5">
    <location>
        <begin position="327"/>
        <end position="360"/>
    </location>
</feature>
<dbReference type="GO" id="GO:0016020">
    <property type="term" value="C:membrane"/>
    <property type="evidence" value="ECO:0007669"/>
    <property type="project" value="UniProtKB-SubCell"/>
</dbReference>
<feature type="transmembrane region" description="Helical" evidence="5">
    <location>
        <begin position="372"/>
        <end position="394"/>
    </location>
</feature>
<feature type="transmembrane region" description="Helical" evidence="5">
    <location>
        <begin position="468"/>
        <end position="490"/>
    </location>
</feature>
<dbReference type="GO" id="GO:0022857">
    <property type="term" value="F:transmembrane transporter activity"/>
    <property type="evidence" value="ECO:0007669"/>
    <property type="project" value="InterPro"/>
</dbReference>
<proteinExistence type="predicted"/>
<reference evidence="7 8" key="1">
    <citation type="journal article" date="2024" name="Nat. Commun.">
        <title>Phylogenomics reveals the evolutionary origins of lichenization in chlorophyte algae.</title>
        <authorList>
            <person name="Puginier C."/>
            <person name="Libourel C."/>
            <person name="Otte J."/>
            <person name="Skaloud P."/>
            <person name="Haon M."/>
            <person name="Grisel S."/>
            <person name="Petersen M."/>
            <person name="Berrin J.G."/>
            <person name="Delaux P.M."/>
            <person name="Dal Grande F."/>
            <person name="Keller J."/>
        </authorList>
    </citation>
    <scope>NUCLEOTIDE SEQUENCE [LARGE SCALE GENOMIC DNA]</scope>
    <source>
        <strain evidence="7 8">SAG 245.80</strain>
    </source>
</reference>
<feature type="transmembrane region" description="Helical" evidence="5">
    <location>
        <begin position="400"/>
        <end position="418"/>
    </location>
</feature>
<evidence type="ECO:0000256" key="4">
    <source>
        <dbReference type="ARBA" id="ARBA00023136"/>
    </source>
</evidence>
<feature type="transmembrane region" description="Helical" evidence="5">
    <location>
        <begin position="164"/>
        <end position="189"/>
    </location>
</feature>
<comment type="subcellular location">
    <subcellularLocation>
        <location evidence="1">Membrane</location>
        <topology evidence="1">Multi-pass membrane protein</topology>
    </subcellularLocation>
</comment>
<keyword evidence="3 5" id="KW-1133">Transmembrane helix</keyword>
<sequence>MSGRTRRESAAGTLFGSEGAQGGVMAKGLEVQNGHSGHPDQSDRVEVEEFHEHTNFITAFFFWVKSWALPGIGMFCEAYFVFSIGNLKPIFTQIYPHCYGKPHSDCSAELVDSQTYTQVVGIMLGMLSLGFIADKIGRKWGSVCCASFMFVGGILLTASSGPTLAGWATMFTISQFIYGYGVGGEYPLASSSAAERAEANKQLRFRRGEMIVCTFAMQGWGNFVNTAIICILLAIFGQTSKSYNNRSLEAVWRLSFGLGLIPVTGMLIYRLFFLQESKVWIRKHMGAEMAMREQSVMWGHYWHRLVGTAGAWFFWDVSFYGNKLFQSTFIAIIAPGSSILTGLLWTLLNSFVALVGYYFSAFTIDKMWMGRVRLQVMGFLWVFVIFLICAIFYQDLIKKQYIAVFQFLYFFSSFWGQFGPNATTWMLPGEVFPTEVRATCHGISAAVGKAGALVAGIWFSYLTATGRFYVSAFFNLAGLLLTILFVPNIISLDLREGDRRWDALMAREPHAYTGEAVNPKNLSLFERMIGYGKHYDPEADRRARKDEGIRSAGNIEAAKAAGPV</sequence>
<gene>
    <name evidence="7" type="ORF">WJX81_001576</name>
</gene>
<feature type="transmembrane region" description="Helical" evidence="5">
    <location>
        <begin position="210"/>
        <end position="236"/>
    </location>
</feature>
<dbReference type="SUPFAM" id="SSF103473">
    <property type="entry name" value="MFS general substrate transporter"/>
    <property type="match status" value="1"/>
</dbReference>
<dbReference type="InterPro" id="IPR005829">
    <property type="entry name" value="Sugar_transporter_CS"/>
</dbReference>
<comment type="caution">
    <text evidence="7">The sequence shown here is derived from an EMBL/GenBank/DDBJ whole genome shotgun (WGS) entry which is preliminary data.</text>
</comment>
<protein>
    <recommendedName>
        <fullName evidence="6">Major facilitator superfamily (MFS) profile domain-containing protein</fullName>
    </recommendedName>
</protein>
<keyword evidence="8" id="KW-1185">Reference proteome</keyword>
<keyword evidence="4 5" id="KW-0472">Membrane</keyword>
<evidence type="ECO:0000256" key="1">
    <source>
        <dbReference type="ARBA" id="ARBA00004141"/>
    </source>
</evidence>
<evidence type="ECO:0000313" key="7">
    <source>
        <dbReference type="EMBL" id="KAK9821908.1"/>
    </source>
</evidence>
<dbReference type="Proteomes" id="UP001445335">
    <property type="component" value="Unassembled WGS sequence"/>
</dbReference>